<feature type="transmembrane region" description="Helical" evidence="2">
    <location>
        <begin position="298"/>
        <end position="322"/>
    </location>
</feature>
<feature type="compositionally biased region" description="Polar residues" evidence="1">
    <location>
        <begin position="40"/>
        <end position="52"/>
    </location>
</feature>
<keyword evidence="4" id="KW-1185">Reference proteome</keyword>
<name>A0ABR2IW13_9PEZI</name>
<protein>
    <recommendedName>
        <fullName evidence="5">Integral membrane protein</fullName>
    </recommendedName>
</protein>
<feature type="transmembrane region" description="Helical" evidence="2">
    <location>
        <begin position="369"/>
        <end position="388"/>
    </location>
</feature>
<accession>A0ABR2IW13</accession>
<organism evidence="3 4">
    <name type="scientific">Apiospora arundinis</name>
    <dbReference type="NCBI Taxonomy" id="335852"/>
    <lineage>
        <taxon>Eukaryota</taxon>
        <taxon>Fungi</taxon>
        <taxon>Dikarya</taxon>
        <taxon>Ascomycota</taxon>
        <taxon>Pezizomycotina</taxon>
        <taxon>Sordariomycetes</taxon>
        <taxon>Xylariomycetidae</taxon>
        <taxon>Amphisphaeriales</taxon>
        <taxon>Apiosporaceae</taxon>
        <taxon>Apiospora</taxon>
    </lineage>
</organism>
<reference evidence="3 4" key="1">
    <citation type="journal article" date="2024" name="IMA Fungus">
        <title>Apiospora arundinis, a panoply of carbohydrate-active enzymes and secondary metabolites.</title>
        <authorList>
            <person name="Sorensen T."/>
            <person name="Petersen C."/>
            <person name="Muurmann A.T."/>
            <person name="Christiansen J.V."/>
            <person name="Brundto M.L."/>
            <person name="Overgaard C.K."/>
            <person name="Boysen A.T."/>
            <person name="Wollenberg R.D."/>
            <person name="Larsen T.O."/>
            <person name="Sorensen J.L."/>
            <person name="Nielsen K.L."/>
            <person name="Sondergaard T.E."/>
        </authorList>
    </citation>
    <scope>NUCLEOTIDE SEQUENCE [LARGE SCALE GENOMIC DNA]</scope>
    <source>
        <strain evidence="3 4">AAU 773</strain>
    </source>
</reference>
<evidence type="ECO:0000313" key="4">
    <source>
        <dbReference type="Proteomes" id="UP001390339"/>
    </source>
</evidence>
<feature type="transmembrane region" description="Helical" evidence="2">
    <location>
        <begin position="151"/>
        <end position="172"/>
    </location>
</feature>
<dbReference type="EMBL" id="JAPCWZ010000004">
    <property type="protein sequence ID" value="KAK8868827.1"/>
    <property type="molecule type" value="Genomic_DNA"/>
</dbReference>
<feature type="transmembrane region" description="Helical" evidence="2">
    <location>
        <begin position="107"/>
        <end position="131"/>
    </location>
</feature>
<keyword evidence="2" id="KW-0472">Membrane</keyword>
<evidence type="ECO:0008006" key="5">
    <source>
        <dbReference type="Google" id="ProtNLM"/>
    </source>
</evidence>
<evidence type="ECO:0000256" key="1">
    <source>
        <dbReference type="SAM" id="MobiDB-lite"/>
    </source>
</evidence>
<gene>
    <name evidence="3" type="ORF">PGQ11_007405</name>
</gene>
<feature type="transmembrane region" description="Helical" evidence="2">
    <location>
        <begin position="343"/>
        <end position="363"/>
    </location>
</feature>
<evidence type="ECO:0000256" key="2">
    <source>
        <dbReference type="SAM" id="Phobius"/>
    </source>
</evidence>
<dbReference type="Proteomes" id="UP001390339">
    <property type="component" value="Unassembled WGS sequence"/>
</dbReference>
<evidence type="ECO:0000313" key="3">
    <source>
        <dbReference type="EMBL" id="KAK8868827.1"/>
    </source>
</evidence>
<comment type="caution">
    <text evidence="3">The sequence shown here is derived from an EMBL/GenBank/DDBJ whole genome shotgun (WGS) entry which is preliminary data.</text>
</comment>
<sequence>MNASQAHRASYRASYYPPPPPPQRQISKAGKTNKPPRPLSNVSRKGSIASSTRSEPVEIIDWEGYKAQKDELETVHEVTEVPSLGDDPPDFLDQAFRMFTIFPVRDLNWVNAVVFVVGSVIFTIGSVFGLMPFLDPTAPLFEGQLTFAVPFTTLLGAAMFLTAGILSLIASFNTDRGEFKIHIRDPKYYERKYKDMGLDHGVRDENGDIEKLSGSKLERIGTNSSVSSNNSWNSGEKIYRPALMGDANWVWWPPSGTFSRIMRTPPFQLGLLQLLGGSILSISVAPGFPGVLSMDDPLAPVIFVFTPLCVGSSLFIIANAILMIGCQDHWYKPALGSAPWQGAFWSLLGSIGFFGTGLFLFLADPMHSAWSNFLGSMAFLIGAIIQWYDLMAFHPDDWAA</sequence>
<keyword evidence="2" id="KW-0812">Transmembrane</keyword>
<proteinExistence type="predicted"/>
<keyword evidence="2" id="KW-1133">Transmembrane helix</keyword>
<feature type="region of interest" description="Disordered" evidence="1">
    <location>
        <begin position="1"/>
        <end position="52"/>
    </location>
</feature>